<dbReference type="InterPro" id="IPR006683">
    <property type="entry name" value="Thioestr_dom"/>
</dbReference>
<dbReference type="AlphaFoldDB" id="A0A918XLB5"/>
<dbReference type="RefSeq" id="WP_189478250.1">
    <property type="nucleotide sequence ID" value="NZ_BMYM01000002.1"/>
</dbReference>
<dbReference type="Proteomes" id="UP000644693">
    <property type="component" value="Unassembled WGS sequence"/>
</dbReference>
<reference evidence="4" key="1">
    <citation type="journal article" date="2014" name="Int. J. Syst. Evol. Microbiol.">
        <title>Complete genome sequence of Corynebacterium casei LMG S-19264T (=DSM 44701T), isolated from a smear-ripened cheese.</title>
        <authorList>
            <consortium name="US DOE Joint Genome Institute (JGI-PGF)"/>
            <person name="Walter F."/>
            <person name="Albersmeier A."/>
            <person name="Kalinowski J."/>
            <person name="Ruckert C."/>
        </authorList>
    </citation>
    <scope>NUCLEOTIDE SEQUENCE</scope>
    <source>
        <strain evidence="4">KCTC 23430</strain>
    </source>
</reference>
<reference evidence="4" key="2">
    <citation type="submission" date="2020-09" db="EMBL/GenBank/DDBJ databases">
        <authorList>
            <person name="Sun Q."/>
            <person name="Kim S."/>
        </authorList>
    </citation>
    <scope>NUCLEOTIDE SEQUENCE</scope>
    <source>
        <strain evidence="4">KCTC 23430</strain>
    </source>
</reference>
<dbReference type="InterPro" id="IPR029069">
    <property type="entry name" value="HotDog_dom_sf"/>
</dbReference>
<feature type="domain" description="Thioesterase" evidence="3">
    <location>
        <begin position="28"/>
        <end position="111"/>
    </location>
</feature>
<keyword evidence="2" id="KW-0378">Hydrolase</keyword>
<evidence type="ECO:0000256" key="1">
    <source>
        <dbReference type="ARBA" id="ARBA00005953"/>
    </source>
</evidence>
<comment type="similarity">
    <text evidence="1">Belongs to the 4-hydroxybenzoyl-CoA thioesterase family.</text>
</comment>
<organism evidence="4 5">
    <name type="scientific">Parahalioglobus pacificus</name>
    <dbReference type="NCBI Taxonomy" id="930806"/>
    <lineage>
        <taxon>Bacteria</taxon>
        <taxon>Pseudomonadati</taxon>
        <taxon>Pseudomonadota</taxon>
        <taxon>Gammaproteobacteria</taxon>
        <taxon>Cellvibrionales</taxon>
        <taxon>Halieaceae</taxon>
        <taxon>Parahalioglobus</taxon>
    </lineage>
</organism>
<dbReference type="Pfam" id="PF03061">
    <property type="entry name" value="4HBT"/>
    <property type="match status" value="1"/>
</dbReference>
<dbReference type="SUPFAM" id="SSF54637">
    <property type="entry name" value="Thioesterase/thiol ester dehydrase-isomerase"/>
    <property type="match status" value="1"/>
</dbReference>
<protein>
    <recommendedName>
        <fullName evidence="3">Thioesterase domain-containing protein</fullName>
    </recommendedName>
</protein>
<evidence type="ECO:0000313" key="4">
    <source>
        <dbReference type="EMBL" id="GHD37204.1"/>
    </source>
</evidence>
<dbReference type="InterPro" id="IPR050563">
    <property type="entry name" value="4-hydroxybenzoyl-CoA_TE"/>
</dbReference>
<sequence>MAESALPTRADYGAVYPITTRWEDNDIYGHINNVVYYSYFDTAANQYLIEEGGLDPQDGTIVGFVVNSGCQYHAPIAHPEQVEAGVRVEHLGNSSVRYGIGIFKAGREEACAHGHFVHVFVERAENRSVPIPEKLRSALARIHTGE</sequence>
<accession>A0A918XLB5</accession>
<evidence type="ECO:0000256" key="2">
    <source>
        <dbReference type="ARBA" id="ARBA00022801"/>
    </source>
</evidence>
<dbReference type="EMBL" id="BMYM01000002">
    <property type="protein sequence ID" value="GHD37204.1"/>
    <property type="molecule type" value="Genomic_DNA"/>
</dbReference>
<name>A0A918XLB5_9GAMM</name>
<proteinExistence type="inferred from homology"/>
<dbReference type="PANTHER" id="PTHR31793">
    <property type="entry name" value="4-HYDROXYBENZOYL-COA THIOESTERASE FAMILY MEMBER"/>
    <property type="match status" value="1"/>
</dbReference>
<evidence type="ECO:0000259" key="3">
    <source>
        <dbReference type="Pfam" id="PF03061"/>
    </source>
</evidence>
<dbReference type="GO" id="GO:0047617">
    <property type="term" value="F:fatty acyl-CoA hydrolase activity"/>
    <property type="evidence" value="ECO:0007669"/>
    <property type="project" value="TreeGrafter"/>
</dbReference>
<dbReference type="Gene3D" id="3.10.129.10">
    <property type="entry name" value="Hotdog Thioesterase"/>
    <property type="match status" value="1"/>
</dbReference>
<comment type="caution">
    <text evidence="4">The sequence shown here is derived from an EMBL/GenBank/DDBJ whole genome shotgun (WGS) entry which is preliminary data.</text>
</comment>
<evidence type="ECO:0000313" key="5">
    <source>
        <dbReference type="Proteomes" id="UP000644693"/>
    </source>
</evidence>
<gene>
    <name evidence="4" type="ORF">GCM10007053_26490</name>
</gene>
<dbReference type="PANTHER" id="PTHR31793:SF27">
    <property type="entry name" value="NOVEL THIOESTERASE SUPERFAMILY DOMAIN AND SAPOSIN A-TYPE DOMAIN CONTAINING PROTEIN (0610012H03RIK)"/>
    <property type="match status" value="1"/>
</dbReference>
<keyword evidence="5" id="KW-1185">Reference proteome</keyword>
<dbReference type="CDD" id="cd00586">
    <property type="entry name" value="4HBT"/>
    <property type="match status" value="1"/>
</dbReference>